<protein>
    <submittedName>
        <fullName evidence="1">Uncharacterized protein</fullName>
    </submittedName>
</protein>
<accession>A0A7R9DDX8</accession>
<dbReference type="AlphaFoldDB" id="A0A7R9DDX8"/>
<reference evidence="1" key="1">
    <citation type="submission" date="2020-11" db="EMBL/GenBank/DDBJ databases">
        <authorList>
            <person name="Tran Van P."/>
        </authorList>
    </citation>
    <scope>NUCLEOTIDE SEQUENCE</scope>
</reference>
<proteinExistence type="predicted"/>
<evidence type="ECO:0000313" key="1">
    <source>
        <dbReference type="EMBL" id="CAD7412932.1"/>
    </source>
</evidence>
<gene>
    <name evidence="1" type="ORF">TCEB3V08_LOCUS11575</name>
</gene>
<name>A0A7R9DDX8_TIMCR</name>
<sequence length="105" mass="12316">MSAMIYFKACAPRGFGKQVSGGFRVGKRSEKRKRRTYRCKRNCSGTSEEDIVQDIFDKFYQIPGENEKNVDNRARFDIFPVKRKWLRNTEKSRVNSAYNLSLSLH</sequence>
<dbReference type="EMBL" id="OC323283">
    <property type="protein sequence ID" value="CAD7412932.1"/>
    <property type="molecule type" value="Genomic_DNA"/>
</dbReference>
<organism evidence="1">
    <name type="scientific">Timema cristinae</name>
    <name type="common">Walking stick</name>
    <dbReference type="NCBI Taxonomy" id="61476"/>
    <lineage>
        <taxon>Eukaryota</taxon>
        <taxon>Metazoa</taxon>
        <taxon>Ecdysozoa</taxon>
        <taxon>Arthropoda</taxon>
        <taxon>Hexapoda</taxon>
        <taxon>Insecta</taxon>
        <taxon>Pterygota</taxon>
        <taxon>Neoptera</taxon>
        <taxon>Polyneoptera</taxon>
        <taxon>Phasmatodea</taxon>
        <taxon>Timematodea</taxon>
        <taxon>Timematoidea</taxon>
        <taxon>Timematidae</taxon>
        <taxon>Timema</taxon>
    </lineage>
</organism>